<gene>
    <name evidence="1" type="ORF">FWILDA_LOCUS3178</name>
</gene>
<comment type="caution">
    <text evidence="1">The sequence shown here is derived from an EMBL/GenBank/DDBJ whole genome shotgun (WGS) entry which is preliminary data.</text>
</comment>
<organism evidence="1 2">
    <name type="scientific">Funneliformis geosporum</name>
    <dbReference type="NCBI Taxonomy" id="1117311"/>
    <lineage>
        <taxon>Eukaryota</taxon>
        <taxon>Fungi</taxon>
        <taxon>Fungi incertae sedis</taxon>
        <taxon>Mucoromycota</taxon>
        <taxon>Glomeromycotina</taxon>
        <taxon>Glomeromycetes</taxon>
        <taxon>Glomerales</taxon>
        <taxon>Glomeraceae</taxon>
        <taxon>Funneliformis</taxon>
    </lineage>
</organism>
<accession>A0A9W4SHX3</accession>
<evidence type="ECO:0000313" key="1">
    <source>
        <dbReference type="EMBL" id="CAI2167642.1"/>
    </source>
</evidence>
<sequence length="612" mass="72649">MAGNIKNLNKNSLAKREFFSYWNPLSFPTVNIETVKKWTIQQLAQYLQVMFNVEGFCHQNLFNKDLIRKFREQKIDGENFLKMTRYDFYKMKLSGLLVLHLEAEIIRIHGSYKDDIYCEPEVLPNIICFEGKRFCLLNQVNLINNKNSFQQLITRKLDKVPSIYDLKRFLSTPLSMRIPVPSCRHENDPRIYSYIIPQNQCLDDNGNVISISSITLPFINALLYPSYFNSFCQESDLNGYIHIVDMLIQGTFNCLQTERSQWLFMARNFIKSKEDLSRPNWMCWVNKHLLIHGEELPENIEWEVGIQRIFDKIHWKDIYYSQLPFKFIYISRGSKLRWYAFDPLRNKISQVTQDFNMDKTLDRLKIIRTVINIYSVLVSIKRNWSKYMIDKPTYPLYLSYNRDGNTTIEFMGNFVRKSLLTQRIQRFNFDKLRELYSGTSHIKNLVHCVDLEGKLSHPILTRDGICLIFLHPVGHYHYPRSEIEIKSAIKTILQVLGDMHQANWTHRDIYWGNILRQDNGEWLVIDLELGGPVNEILQITLWNRWPEEAVTGKPYLACYDIYQVGRLLDDLKDSTQWYYYSDQFIHFKRFLLDAAKKNFTAKMALQHEWLTG</sequence>
<dbReference type="Pfam" id="PF06293">
    <property type="entry name" value="Kdo"/>
    <property type="match status" value="1"/>
</dbReference>
<protein>
    <submittedName>
        <fullName evidence="1">9067_t:CDS:1</fullName>
    </submittedName>
</protein>
<name>A0A9W4SHX3_9GLOM</name>
<dbReference type="SUPFAM" id="SSF47769">
    <property type="entry name" value="SAM/Pointed domain"/>
    <property type="match status" value="1"/>
</dbReference>
<dbReference type="InterPro" id="IPR011009">
    <property type="entry name" value="Kinase-like_dom_sf"/>
</dbReference>
<dbReference type="Gene3D" id="1.10.150.50">
    <property type="entry name" value="Transcription Factor, Ets-1"/>
    <property type="match status" value="1"/>
</dbReference>
<dbReference type="Gene3D" id="1.10.510.10">
    <property type="entry name" value="Transferase(Phosphotransferase) domain 1"/>
    <property type="match status" value="1"/>
</dbReference>
<evidence type="ECO:0000313" key="2">
    <source>
        <dbReference type="Proteomes" id="UP001153678"/>
    </source>
</evidence>
<dbReference type="OrthoDB" id="2319729at2759"/>
<reference evidence="1" key="1">
    <citation type="submission" date="2022-08" db="EMBL/GenBank/DDBJ databases">
        <authorList>
            <person name="Kallberg Y."/>
            <person name="Tangrot J."/>
            <person name="Rosling A."/>
        </authorList>
    </citation>
    <scope>NUCLEOTIDE SEQUENCE</scope>
    <source>
        <strain evidence="1">Wild A</strain>
    </source>
</reference>
<dbReference type="InterPro" id="IPR013761">
    <property type="entry name" value="SAM/pointed_sf"/>
</dbReference>
<proteinExistence type="predicted"/>
<keyword evidence="2" id="KW-1185">Reference proteome</keyword>
<dbReference type="AlphaFoldDB" id="A0A9W4SHX3"/>
<dbReference type="SUPFAM" id="SSF56112">
    <property type="entry name" value="Protein kinase-like (PK-like)"/>
    <property type="match status" value="1"/>
</dbReference>
<dbReference type="Proteomes" id="UP001153678">
    <property type="component" value="Unassembled WGS sequence"/>
</dbReference>
<dbReference type="EMBL" id="CAMKVN010000411">
    <property type="protein sequence ID" value="CAI2167642.1"/>
    <property type="molecule type" value="Genomic_DNA"/>
</dbReference>